<dbReference type="InterPro" id="IPR006612">
    <property type="entry name" value="THAP_Znf"/>
</dbReference>
<reference evidence="9" key="1">
    <citation type="submission" date="2021-12" db="EMBL/GenBank/DDBJ databases">
        <authorList>
            <person name="Martin H S."/>
        </authorList>
    </citation>
    <scope>NUCLEOTIDE SEQUENCE</scope>
</reference>
<accession>A0A8J9Y993</accession>
<gene>
    <name evidence="9" type="ORF">BINO364_LOCUS8167</name>
</gene>
<dbReference type="InterPro" id="IPR038441">
    <property type="entry name" value="THAP_Znf_sf"/>
</dbReference>
<feature type="coiled-coil region" evidence="6">
    <location>
        <begin position="155"/>
        <end position="189"/>
    </location>
</feature>
<feature type="non-terminal residue" evidence="9">
    <location>
        <position position="253"/>
    </location>
</feature>
<dbReference type="InterPro" id="IPR026516">
    <property type="entry name" value="THAP1/10"/>
</dbReference>
<dbReference type="SUPFAM" id="SSF57716">
    <property type="entry name" value="Glucocorticoid receptor-like (DNA-binding domain)"/>
    <property type="match status" value="1"/>
</dbReference>
<evidence type="ECO:0000256" key="4">
    <source>
        <dbReference type="ARBA" id="ARBA00023125"/>
    </source>
</evidence>
<evidence type="ECO:0000256" key="7">
    <source>
        <dbReference type="SAM" id="MobiDB-lite"/>
    </source>
</evidence>
<keyword evidence="3" id="KW-0862">Zinc</keyword>
<keyword evidence="1" id="KW-0479">Metal-binding</keyword>
<dbReference type="SMART" id="SM00980">
    <property type="entry name" value="THAP"/>
    <property type="match status" value="1"/>
</dbReference>
<keyword evidence="6" id="KW-0175">Coiled coil</keyword>
<organism evidence="9 10">
    <name type="scientific">Brenthis ino</name>
    <name type="common">lesser marbled fritillary</name>
    <dbReference type="NCBI Taxonomy" id="405034"/>
    <lineage>
        <taxon>Eukaryota</taxon>
        <taxon>Metazoa</taxon>
        <taxon>Ecdysozoa</taxon>
        <taxon>Arthropoda</taxon>
        <taxon>Hexapoda</taxon>
        <taxon>Insecta</taxon>
        <taxon>Pterygota</taxon>
        <taxon>Neoptera</taxon>
        <taxon>Endopterygota</taxon>
        <taxon>Lepidoptera</taxon>
        <taxon>Glossata</taxon>
        <taxon>Ditrysia</taxon>
        <taxon>Papilionoidea</taxon>
        <taxon>Nymphalidae</taxon>
        <taxon>Heliconiinae</taxon>
        <taxon>Argynnini</taxon>
        <taxon>Brenthis</taxon>
    </lineage>
</organism>
<evidence type="ECO:0000256" key="6">
    <source>
        <dbReference type="SAM" id="Coils"/>
    </source>
</evidence>
<dbReference type="GO" id="GO:0043565">
    <property type="term" value="F:sequence-specific DNA binding"/>
    <property type="evidence" value="ECO:0007669"/>
    <property type="project" value="InterPro"/>
</dbReference>
<feature type="region of interest" description="Disordered" evidence="7">
    <location>
        <begin position="229"/>
        <end position="253"/>
    </location>
</feature>
<evidence type="ECO:0000313" key="9">
    <source>
        <dbReference type="EMBL" id="CAH0722159.1"/>
    </source>
</evidence>
<dbReference type="OrthoDB" id="7312725at2759"/>
<dbReference type="PANTHER" id="PTHR46600:SF11">
    <property type="entry name" value="THAP DOMAIN-CONTAINING PROTEIN 10"/>
    <property type="match status" value="1"/>
</dbReference>
<proteinExistence type="predicted"/>
<name>A0A8J9Y993_9NEOP</name>
<dbReference type="Pfam" id="PF05485">
    <property type="entry name" value="THAP"/>
    <property type="match status" value="1"/>
</dbReference>
<evidence type="ECO:0000256" key="5">
    <source>
        <dbReference type="PROSITE-ProRule" id="PRU00309"/>
    </source>
</evidence>
<evidence type="ECO:0000259" key="8">
    <source>
        <dbReference type="PROSITE" id="PS50950"/>
    </source>
</evidence>
<keyword evidence="4 5" id="KW-0238">DNA-binding</keyword>
<evidence type="ECO:0000313" key="10">
    <source>
        <dbReference type="Proteomes" id="UP000838878"/>
    </source>
</evidence>
<dbReference type="PANTHER" id="PTHR46600">
    <property type="entry name" value="THAP DOMAIN-CONTAINING"/>
    <property type="match status" value="1"/>
</dbReference>
<evidence type="ECO:0000256" key="1">
    <source>
        <dbReference type="ARBA" id="ARBA00022723"/>
    </source>
</evidence>
<dbReference type="SMART" id="SM00692">
    <property type="entry name" value="DM3"/>
    <property type="match status" value="1"/>
</dbReference>
<feature type="domain" description="THAP-type" evidence="8">
    <location>
        <begin position="1"/>
        <end position="87"/>
    </location>
</feature>
<sequence>MPRCSFKNCKNHTSRTLKKDGVSYFRFPRDPVRCAEWISIIARQRREEFFKPNQASVVCSKHFLENDEYETPKGIKRLRKTAVPQIEAKNHYIKDEPSFDKKTNEQCCLKAEIKIEPIDPDDLKSPTSSFSIGPIPDTPKEIVMKKKLLAWKNLIKLKNNKLSNFRKKIARLKKKCKNLKDALSKLNKRQTVDTSLLHDLSKHIEVKDTVNAIYLKNIKGEAFDKLKEETGEAKKEKEEKEKTGEAKKEKDDI</sequence>
<evidence type="ECO:0000256" key="2">
    <source>
        <dbReference type="ARBA" id="ARBA00022771"/>
    </source>
</evidence>
<keyword evidence="2 5" id="KW-0863">Zinc-finger</keyword>
<protein>
    <recommendedName>
        <fullName evidence="8">THAP-type domain-containing protein</fullName>
    </recommendedName>
</protein>
<dbReference type="EMBL" id="OV170223">
    <property type="protein sequence ID" value="CAH0722159.1"/>
    <property type="molecule type" value="Genomic_DNA"/>
</dbReference>
<dbReference type="GO" id="GO:0008270">
    <property type="term" value="F:zinc ion binding"/>
    <property type="evidence" value="ECO:0007669"/>
    <property type="project" value="UniProtKB-KW"/>
</dbReference>
<dbReference type="Proteomes" id="UP000838878">
    <property type="component" value="Chromosome 3"/>
</dbReference>
<dbReference type="AlphaFoldDB" id="A0A8J9Y993"/>
<dbReference type="PROSITE" id="PS50950">
    <property type="entry name" value="ZF_THAP"/>
    <property type="match status" value="1"/>
</dbReference>
<dbReference type="Gene3D" id="6.20.210.20">
    <property type="entry name" value="THAP domain"/>
    <property type="match status" value="1"/>
</dbReference>
<evidence type="ECO:0000256" key="3">
    <source>
        <dbReference type="ARBA" id="ARBA00022833"/>
    </source>
</evidence>
<keyword evidence="10" id="KW-1185">Reference proteome</keyword>